<reference evidence="2" key="1">
    <citation type="submission" date="2020-04" db="EMBL/GenBank/DDBJ databases">
        <authorList>
            <person name="Alioto T."/>
            <person name="Alioto T."/>
            <person name="Gomez Garrido J."/>
        </authorList>
    </citation>
    <scope>NUCLEOTIDE SEQUENCE</scope>
    <source>
        <strain evidence="2">A484AB</strain>
    </source>
</reference>
<dbReference type="InterPro" id="IPR005312">
    <property type="entry name" value="DUF1759"/>
</dbReference>
<feature type="compositionally biased region" description="Polar residues" evidence="1">
    <location>
        <begin position="128"/>
        <end position="139"/>
    </location>
</feature>
<dbReference type="PANTHER" id="PTHR47331">
    <property type="entry name" value="PHD-TYPE DOMAIN-CONTAINING PROTEIN"/>
    <property type="match status" value="1"/>
</dbReference>
<accession>A0A7D9IIT7</accession>
<feature type="region of interest" description="Disordered" evidence="1">
    <location>
        <begin position="74"/>
        <end position="97"/>
    </location>
</feature>
<feature type="region of interest" description="Disordered" evidence="1">
    <location>
        <begin position="128"/>
        <end position="148"/>
    </location>
</feature>
<keyword evidence="3" id="KW-1185">Reference proteome</keyword>
<sequence length="330" mass="37471">MSESSEALKAAKIQRRSAKAALTRLGKALNHLCENERPAEEVSNYLIKVEQAFDNVVSKHELYANLIDQDEQNDWNAKHTERKNTSPEISEPSISNENNVIDISTINDEVSIETVCCPPEFLQNNLEQNTSQSASQPEVSNEAGPAYNSTPCGFRMEKPKLPKFCGDVREYAIFRADFKHAIESRYSKRETITLLRTCLKEKPLELIKGIGSDYDAAWEYLDSIYGDPRFVSDTITQDIAKFKPVEKGEDVRFCDLVHLVRRSYNMLKEVGVPSDMDNSHMLSIVEQKMCPDDRKVWSRDLERAKTSNAECFDDVDDERDEVAHACDSSS</sequence>
<dbReference type="Pfam" id="PF03564">
    <property type="entry name" value="DUF1759"/>
    <property type="match status" value="1"/>
</dbReference>
<comment type="caution">
    <text evidence="2">The sequence shown here is derived from an EMBL/GenBank/DDBJ whole genome shotgun (WGS) entry which is preliminary data.</text>
</comment>
<dbReference type="AlphaFoldDB" id="A0A7D9IIT7"/>
<proteinExistence type="predicted"/>
<gene>
    <name evidence="2" type="ORF">PACLA_8A049817</name>
</gene>
<protein>
    <submittedName>
        <fullName evidence="2">Uncharacterized protein</fullName>
    </submittedName>
</protein>
<name>A0A7D9IIT7_PARCT</name>
<evidence type="ECO:0000313" key="3">
    <source>
        <dbReference type="Proteomes" id="UP001152795"/>
    </source>
</evidence>
<evidence type="ECO:0000313" key="2">
    <source>
        <dbReference type="EMBL" id="CAB4007082.1"/>
    </source>
</evidence>
<feature type="compositionally biased region" description="Low complexity" evidence="1">
    <location>
        <begin position="86"/>
        <end position="97"/>
    </location>
</feature>
<evidence type="ECO:0000256" key="1">
    <source>
        <dbReference type="SAM" id="MobiDB-lite"/>
    </source>
</evidence>
<dbReference type="EMBL" id="CACRXK020005690">
    <property type="protein sequence ID" value="CAB4007082.1"/>
    <property type="molecule type" value="Genomic_DNA"/>
</dbReference>
<organism evidence="2 3">
    <name type="scientific">Paramuricea clavata</name>
    <name type="common">Red gorgonian</name>
    <name type="synonym">Violescent sea-whip</name>
    <dbReference type="NCBI Taxonomy" id="317549"/>
    <lineage>
        <taxon>Eukaryota</taxon>
        <taxon>Metazoa</taxon>
        <taxon>Cnidaria</taxon>
        <taxon>Anthozoa</taxon>
        <taxon>Octocorallia</taxon>
        <taxon>Malacalcyonacea</taxon>
        <taxon>Plexauridae</taxon>
        <taxon>Paramuricea</taxon>
    </lineage>
</organism>
<feature type="compositionally biased region" description="Basic and acidic residues" evidence="1">
    <location>
        <begin position="76"/>
        <end position="85"/>
    </location>
</feature>
<dbReference type="Proteomes" id="UP001152795">
    <property type="component" value="Unassembled WGS sequence"/>
</dbReference>